<reference evidence="2" key="1">
    <citation type="submission" date="2012-11" db="EMBL/GenBank/DDBJ databases">
        <authorList>
            <person name="Lucero-Rivera Y.E."/>
            <person name="Tovar-Ramirez D."/>
        </authorList>
    </citation>
    <scope>NUCLEOTIDE SEQUENCE</scope>
    <source>
        <tissue evidence="2">Salivary gland</tissue>
    </source>
</reference>
<keyword evidence="1" id="KW-1133">Transmembrane helix</keyword>
<organism evidence="2">
    <name type="scientific">Rhipicephalus pulchellus</name>
    <name type="common">Yellow backed tick</name>
    <name type="synonym">Dermacentor pulchellus</name>
    <dbReference type="NCBI Taxonomy" id="72859"/>
    <lineage>
        <taxon>Eukaryota</taxon>
        <taxon>Metazoa</taxon>
        <taxon>Ecdysozoa</taxon>
        <taxon>Arthropoda</taxon>
        <taxon>Chelicerata</taxon>
        <taxon>Arachnida</taxon>
        <taxon>Acari</taxon>
        <taxon>Parasitiformes</taxon>
        <taxon>Ixodida</taxon>
        <taxon>Ixodoidea</taxon>
        <taxon>Ixodidae</taxon>
        <taxon>Rhipicephalinae</taxon>
        <taxon>Rhipicephalus</taxon>
        <taxon>Rhipicephalus</taxon>
    </lineage>
</organism>
<dbReference type="AlphaFoldDB" id="L7LZA6"/>
<feature type="transmembrane region" description="Helical" evidence="1">
    <location>
        <begin position="181"/>
        <end position="204"/>
    </location>
</feature>
<protein>
    <submittedName>
        <fullName evidence="2">Uncharacterized protein</fullName>
    </submittedName>
</protein>
<name>L7LZA6_RHIPC</name>
<dbReference type="EMBL" id="GACK01008855">
    <property type="protein sequence ID" value="JAA56179.1"/>
    <property type="molecule type" value="mRNA"/>
</dbReference>
<keyword evidence="1" id="KW-0472">Membrane</keyword>
<feature type="transmembrane region" description="Helical" evidence="1">
    <location>
        <begin position="86"/>
        <end position="105"/>
    </location>
</feature>
<feature type="transmembrane region" description="Helical" evidence="1">
    <location>
        <begin position="140"/>
        <end position="169"/>
    </location>
</feature>
<sequence length="273" mass="31613">MVKHGEKAHRPVVSCSVCVCLRATSLTILIKYVSANLKATFIFYHYYSWIVWRVWKDDDDDDDDDDDGRKKLRQLRTGGVTSEESAALGGLPCFSLFFSFLFFSLDFVLSHSFYLSSFLLFLPFSLSIPRFLCFSLSLHLFLSLSLFLVLRSVFLSLFLCLFLSCYFSLCIVPSRSFYIFMFLPLLFSFIFFFLSLSVLVFSPIRAIASHARKNGACIPGAKQKMIVFAPSEPMVFWTRRSNHKRLKLFEINVLLSHSVLAQRSFYEHKQFRC</sequence>
<evidence type="ECO:0000256" key="1">
    <source>
        <dbReference type="SAM" id="Phobius"/>
    </source>
</evidence>
<proteinExistence type="evidence at transcript level"/>
<reference evidence="2" key="2">
    <citation type="journal article" date="2015" name="J. Proteomics">
        <title>Sexual differences in the sialomes of the zebra tick, Rhipicephalus pulchellus.</title>
        <authorList>
            <person name="Tan A.W."/>
            <person name="Francischetti I.M."/>
            <person name="Slovak M."/>
            <person name="Kini R.M."/>
            <person name="Ribeiro J.M."/>
        </authorList>
    </citation>
    <scope>NUCLEOTIDE SEQUENCE</scope>
    <source>
        <tissue evidence="2">Salivary gland</tissue>
    </source>
</reference>
<evidence type="ECO:0000313" key="2">
    <source>
        <dbReference type="EMBL" id="JAA56179.1"/>
    </source>
</evidence>
<keyword evidence="1" id="KW-0812">Transmembrane</keyword>
<accession>L7LZA6</accession>